<feature type="transmembrane region" description="Helical" evidence="1">
    <location>
        <begin position="64"/>
        <end position="85"/>
    </location>
</feature>
<dbReference type="AlphaFoldDB" id="A0A1H7I568"/>
<dbReference type="RefSeq" id="WP_085282036.1">
    <property type="nucleotide sequence ID" value="NZ_FOBI01000001.1"/>
</dbReference>
<evidence type="ECO:0000256" key="1">
    <source>
        <dbReference type="SAM" id="Phobius"/>
    </source>
</evidence>
<dbReference type="Proteomes" id="UP000199297">
    <property type="component" value="Unassembled WGS sequence"/>
</dbReference>
<evidence type="ECO:0000313" key="2">
    <source>
        <dbReference type="EMBL" id="SEK56610.1"/>
    </source>
</evidence>
<keyword evidence="1" id="KW-0812">Transmembrane</keyword>
<sequence length="223" mass="24849">MKGLLNHASVIISLILAALYALGLMYHLSFLKTFGIEETQFPLSIDRIFYQGFFAFANLTAPNISFVLLCASGVLITAYLAILVIEIAKRSNFVEPAFSKLRNAFNKEPNKIELHPALEDFAEFSAKVFWYVCAGVFFYLSVILVLIAAEHVGKENAEQYMEKIKNNQVAVDELLVEVNKGVVEKYTGYSIACNSHQCAYFDGVTSSVFNHNAVKSLQSKPVQ</sequence>
<feature type="transmembrane region" description="Helical" evidence="1">
    <location>
        <begin position="7"/>
        <end position="28"/>
    </location>
</feature>
<evidence type="ECO:0000313" key="3">
    <source>
        <dbReference type="Proteomes" id="UP000199297"/>
    </source>
</evidence>
<accession>A0A1H7I568</accession>
<keyword evidence="1" id="KW-0472">Membrane</keyword>
<dbReference type="STRING" id="641665.GCA_002104455_00026"/>
<name>A0A1H7I568_9GAMM</name>
<keyword evidence="3" id="KW-1185">Reference proteome</keyword>
<proteinExistence type="predicted"/>
<dbReference type="EMBL" id="FOBI01000001">
    <property type="protein sequence ID" value="SEK56610.1"/>
    <property type="molecule type" value="Genomic_DNA"/>
</dbReference>
<gene>
    <name evidence="2" type="ORF">SAMN05216262_101680</name>
</gene>
<keyword evidence="1" id="KW-1133">Transmembrane helix</keyword>
<dbReference type="OrthoDB" id="5584208at2"/>
<organism evidence="2 3">
    <name type="scientific">Colwellia chukchiensis</name>
    <dbReference type="NCBI Taxonomy" id="641665"/>
    <lineage>
        <taxon>Bacteria</taxon>
        <taxon>Pseudomonadati</taxon>
        <taxon>Pseudomonadota</taxon>
        <taxon>Gammaproteobacteria</taxon>
        <taxon>Alteromonadales</taxon>
        <taxon>Colwelliaceae</taxon>
        <taxon>Colwellia</taxon>
    </lineage>
</organism>
<protein>
    <submittedName>
        <fullName evidence="2">Uncharacterized protein</fullName>
    </submittedName>
</protein>
<feature type="transmembrane region" description="Helical" evidence="1">
    <location>
        <begin position="128"/>
        <end position="149"/>
    </location>
</feature>
<reference evidence="3" key="1">
    <citation type="submission" date="2016-10" db="EMBL/GenBank/DDBJ databases">
        <authorList>
            <person name="Varghese N."/>
            <person name="Submissions S."/>
        </authorList>
    </citation>
    <scope>NUCLEOTIDE SEQUENCE [LARGE SCALE GENOMIC DNA]</scope>
    <source>
        <strain evidence="3">CGMCC 1.9127</strain>
    </source>
</reference>